<accession>A0A0F8W8W0</accession>
<proteinExistence type="predicted"/>
<comment type="caution">
    <text evidence="1">The sequence shown here is derived from an EMBL/GenBank/DDBJ whole genome shotgun (WGS) entry which is preliminary data.</text>
</comment>
<dbReference type="AlphaFoldDB" id="A0A0F8W8W0"/>
<protein>
    <submittedName>
        <fullName evidence="1">Uncharacterized protein</fullName>
    </submittedName>
</protein>
<reference evidence="1" key="1">
    <citation type="journal article" date="2015" name="Nature">
        <title>Complex archaea that bridge the gap between prokaryotes and eukaryotes.</title>
        <authorList>
            <person name="Spang A."/>
            <person name="Saw J.H."/>
            <person name="Jorgensen S.L."/>
            <person name="Zaremba-Niedzwiedzka K."/>
            <person name="Martijn J."/>
            <person name="Lind A.E."/>
            <person name="van Eijk R."/>
            <person name="Schleper C."/>
            <person name="Guy L."/>
            <person name="Ettema T.J."/>
        </authorList>
    </citation>
    <scope>NUCLEOTIDE SEQUENCE</scope>
</reference>
<name>A0A0F8W8W0_9ZZZZ</name>
<dbReference type="EMBL" id="LAZR01066700">
    <property type="protein sequence ID" value="KKK53053.1"/>
    <property type="molecule type" value="Genomic_DNA"/>
</dbReference>
<sequence length="99" mass="10516">MANGDQIQVNKLFAIFALLDAETGTTDGVWVDTGLFERASFHLEIGAGTLQIRGSNNPTKPADNTHGFQIGADKTATAEIGTSILPRWVKARVTVDTSG</sequence>
<feature type="non-terminal residue" evidence="1">
    <location>
        <position position="99"/>
    </location>
</feature>
<organism evidence="1">
    <name type="scientific">marine sediment metagenome</name>
    <dbReference type="NCBI Taxonomy" id="412755"/>
    <lineage>
        <taxon>unclassified sequences</taxon>
        <taxon>metagenomes</taxon>
        <taxon>ecological metagenomes</taxon>
    </lineage>
</organism>
<gene>
    <name evidence="1" type="ORF">LCGC14_3098630</name>
</gene>
<evidence type="ECO:0000313" key="1">
    <source>
        <dbReference type="EMBL" id="KKK53053.1"/>
    </source>
</evidence>